<evidence type="ECO:0000313" key="2">
    <source>
        <dbReference type="EMBL" id="RID65234.1"/>
    </source>
</evidence>
<dbReference type="CDD" id="cd10910">
    <property type="entry name" value="PIN_limkain_b1_N_like"/>
    <property type="match status" value="4"/>
</dbReference>
<dbReference type="EMBL" id="CM010631">
    <property type="protein sequence ID" value="RID65234.1"/>
    <property type="molecule type" value="Genomic_DNA"/>
</dbReference>
<dbReference type="Pfam" id="PF01936">
    <property type="entry name" value="NYN"/>
    <property type="match status" value="1"/>
</dbReference>
<evidence type="ECO:0000259" key="1">
    <source>
        <dbReference type="Pfam" id="PF01936"/>
    </source>
</evidence>
<protein>
    <recommendedName>
        <fullName evidence="1">NYN domain-containing protein</fullName>
    </recommendedName>
</protein>
<feature type="domain" description="NYN" evidence="1">
    <location>
        <begin position="400"/>
        <end position="535"/>
    </location>
</feature>
<dbReference type="Proteomes" id="UP000264353">
    <property type="component" value="Chromosome A4"/>
</dbReference>
<dbReference type="GO" id="GO:0010468">
    <property type="term" value="P:regulation of gene expression"/>
    <property type="evidence" value="ECO:0007669"/>
    <property type="project" value="InterPro"/>
</dbReference>
<dbReference type="PANTHER" id="PTHR14379:SF39">
    <property type="entry name" value="NYN DOMAIN-CONTAINING PROTEIN"/>
    <property type="match status" value="1"/>
</dbReference>
<dbReference type="GO" id="GO:0004540">
    <property type="term" value="F:RNA nuclease activity"/>
    <property type="evidence" value="ECO:0007669"/>
    <property type="project" value="InterPro"/>
</dbReference>
<accession>A0A397ZLK5</accession>
<dbReference type="GO" id="GO:0005777">
    <property type="term" value="C:peroxisome"/>
    <property type="evidence" value="ECO:0007669"/>
    <property type="project" value="InterPro"/>
</dbReference>
<proteinExistence type="predicted"/>
<organism evidence="2 3">
    <name type="scientific">Brassica campestris</name>
    <name type="common">Field mustard</name>
    <dbReference type="NCBI Taxonomy" id="3711"/>
    <lineage>
        <taxon>Eukaryota</taxon>
        <taxon>Viridiplantae</taxon>
        <taxon>Streptophyta</taxon>
        <taxon>Embryophyta</taxon>
        <taxon>Tracheophyta</taxon>
        <taxon>Spermatophyta</taxon>
        <taxon>Magnoliopsida</taxon>
        <taxon>eudicotyledons</taxon>
        <taxon>Gunneridae</taxon>
        <taxon>Pentapetalae</taxon>
        <taxon>rosids</taxon>
        <taxon>malvids</taxon>
        <taxon>Brassicales</taxon>
        <taxon>Brassicaceae</taxon>
        <taxon>Brassiceae</taxon>
        <taxon>Brassica</taxon>
    </lineage>
</organism>
<dbReference type="AlphaFoldDB" id="A0A397ZLK5"/>
<dbReference type="InterPro" id="IPR024768">
    <property type="entry name" value="Marf1"/>
</dbReference>
<name>A0A397ZLK5_BRACM</name>
<dbReference type="InterPro" id="IPR021139">
    <property type="entry name" value="NYN"/>
</dbReference>
<sequence length="743" mass="83415">MDRLYSRIKDHLKTFFHIFALKVAYEHARDIILTFDNLKYHPSSSLMEPKTVTTERNVANIGVFWNMDDNPIPDVANTGVFWNLDDNPIPEGLDPTTVKEFINGAFEDMGYLGRPIKVRAYCEDRSELVSYCDAAGIHLQNRVSKVGYAEVDQMLVDILTWRLYNQAPSNLMIITKNVSEETELFGVLEDLKLLNYNILVSSLGKDATVDLVCLSTRLFGGGNPVDQSISSHGVSNKLAHVANTGVFWNLDDCEIPDDIDIYQNVKSALANQGCHGQVTIWAYCEEDKEPVPGITLVSAGDETARFKKMLRDILFWALQNPVPCPMTTVPSLMVISNMSRNIKFAYVLQLLASRGYNVLLTVPDEKEYICSVWLYPFLIQSLENFPICKKSDKSLHDIQTGIFWNITGCTFPNDIHLDELNENIKSAIKNQGHNGEVSIKAYCEGSSGLYHWLHGTITLQERVSKDEDPSVTLGNMFVDILSWALDHPAPSNLMVISKAISQELSSLLQDLESKGYNILVAHAEEAASPVLPPACLEWHFNTLIAGGNPITRTNYSRDVLSMVQNDLSFLRKDCHDTKGNTGIFWSIEDCPIPSGLDPLTFFFDVKKVLWGRNVSVMAYCDQNRSLDDFSLNDNLHITLVHTADKYARIKKMFKDIFLWALENPESNVLVITKSMPFHITYVIDDALSSRNYNLVLADPHAVGYVNSVWISTSLFGGGNPIDPSGRKNLPSSQEVMTKWKITS</sequence>
<reference evidence="2 3" key="1">
    <citation type="submission" date="2018-06" db="EMBL/GenBank/DDBJ databases">
        <title>WGS assembly of Brassica rapa FPsc.</title>
        <authorList>
            <person name="Bowman J."/>
            <person name="Kohchi T."/>
            <person name="Yamato K."/>
            <person name="Jenkins J."/>
            <person name="Shu S."/>
            <person name="Ishizaki K."/>
            <person name="Yamaoka S."/>
            <person name="Nishihama R."/>
            <person name="Nakamura Y."/>
            <person name="Berger F."/>
            <person name="Adam C."/>
            <person name="Aki S."/>
            <person name="Althoff F."/>
            <person name="Araki T."/>
            <person name="Arteaga-Vazquez M."/>
            <person name="Balasubrmanian S."/>
            <person name="Bauer D."/>
            <person name="Boehm C."/>
            <person name="Briginshaw L."/>
            <person name="Caballero-Perez J."/>
            <person name="Catarino B."/>
            <person name="Chen F."/>
            <person name="Chiyoda S."/>
            <person name="Chovatia M."/>
            <person name="Davies K."/>
            <person name="Delmans M."/>
            <person name="Demura T."/>
            <person name="Dierschke T."/>
            <person name="Dolan L."/>
            <person name="Dorantes-Acosta A."/>
            <person name="Eklund D."/>
            <person name="Florent S."/>
            <person name="Flores-Sandoval E."/>
            <person name="Fujiyama A."/>
            <person name="Fukuzawa H."/>
            <person name="Galik B."/>
            <person name="Grimanelli D."/>
            <person name="Grimwood J."/>
            <person name="Grossniklaus U."/>
            <person name="Hamada T."/>
            <person name="Haseloff J."/>
            <person name="Hetherington A."/>
            <person name="Higo A."/>
            <person name="Hirakawa Y."/>
            <person name="Hundley H."/>
            <person name="Ikeda Y."/>
            <person name="Inoue K."/>
            <person name="Inoue S."/>
            <person name="Ishida S."/>
            <person name="Jia Q."/>
            <person name="Kakita M."/>
            <person name="Kanazawa T."/>
            <person name="Kawai Y."/>
            <person name="Kawashima T."/>
            <person name="Kennedy M."/>
            <person name="Kinose K."/>
            <person name="Kinoshita T."/>
            <person name="Kohara Y."/>
            <person name="Koide E."/>
            <person name="Komatsu K."/>
            <person name="Kopischke S."/>
            <person name="Kubo M."/>
            <person name="Kyozuka J."/>
            <person name="Lagercrantz U."/>
            <person name="Lin S."/>
            <person name="Lindquist E."/>
            <person name="Lipzen A."/>
            <person name="Lu C."/>
            <person name="Luna E."/>
            <person name="Martienssen R."/>
            <person name="Minamino N."/>
            <person name="Mizutani M."/>
            <person name="Mizutani M."/>
            <person name="Mochizuki N."/>
            <person name="Monte I."/>
            <person name="Mosher R."/>
            <person name="Nagasaki H."/>
            <person name="Nakagami H."/>
            <person name="Naramoto S."/>
            <person name="Nishitani K."/>
            <person name="Ohtani M."/>
            <person name="Okamoto T."/>
            <person name="Okumura M."/>
            <person name="Phillips J."/>
            <person name="Pollak B."/>
            <person name="Reinders A."/>
            <person name="Roevekamp M."/>
            <person name="Sano R."/>
            <person name="Sawa S."/>
            <person name="Schmid M."/>
            <person name="Shirakawa M."/>
            <person name="Solano R."/>
            <person name="Spunde A."/>
            <person name="Suetsugu N."/>
            <person name="Sugano S."/>
            <person name="Sugiyama A."/>
            <person name="Sun R."/>
            <person name="Suzuki Y."/>
            <person name="Takenaka M."/>
            <person name="Takezawa D."/>
            <person name="Tomogane H."/>
            <person name="Tsuzuki M."/>
            <person name="Ueda T."/>
            <person name="Umeda M."/>
            <person name="Ward J."/>
            <person name="Watanabe Y."/>
            <person name="Yazaki K."/>
            <person name="Yokoyama R."/>
            <person name="Yoshitake Y."/>
            <person name="Yotsui I."/>
            <person name="Zachgo S."/>
            <person name="Schmutz J."/>
        </authorList>
    </citation>
    <scope>NUCLEOTIDE SEQUENCE [LARGE SCALE GENOMIC DNA]</scope>
    <source>
        <strain evidence="3">cv. B-3</strain>
    </source>
</reference>
<dbReference type="PANTHER" id="PTHR14379">
    <property type="entry name" value="LIMKAIN B LKAP"/>
    <property type="match status" value="1"/>
</dbReference>
<evidence type="ECO:0000313" key="3">
    <source>
        <dbReference type="Proteomes" id="UP000264353"/>
    </source>
</evidence>
<gene>
    <name evidence="2" type="ORF">BRARA_D00446</name>
</gene>